<dbReference type="Proteomes" id="UP001218638">
    <property type="component" value="Chromosome"/>
</dbReference>
<dbReference type="KEGG" id="slom:PXH66_19405"/>
<name>A0AAE9ZZT7_9BACT</name>
<accession>A0AAE9ZZT7</accession>
<protein>
    <submittedName>
        <fullName evidence="12">TonB family protein</fullName>
    </submittedName>
</protein>
<dbReference type="AlphaFoldDB" id="A0AAE9ZZT7"/>
<dbReference type="EMBL" id="CP119075">
    <property type="protein sequence ID" value="WED64513.1"/>
    <property type="molecule type" value="Genomic_DNA"/>
</dbReference>
<dbReference type="GO" id="GO:0015031">
    <property type="term" value="P:protein transport"/>
    <property type="evidence" value="ECO:0007669"/>
    <property type="project" value="UniProtKB-KW"/>
</dbReference>
<keyword evidence="5" id="KW-0997">Cell inner membrane</keyword>
<evidence type="ECO:0000313" key="12">
    <source>
        <dbReference type="EMBL" id="WED64513.1"/>
    </source>
</evidence>
<evidence type="ECO:0000256" key="7">
    <source>
        <dbReference type="ARBA" id="ARBA00022927"/>
    </source>
</evidence>
<dbReference type="GO" id="GO:0005886">
    <property type="term" value="C:plasma membrane"/>
    <property type="evidence" value="ECO:0007669"/>
    <property type="project" value="UniProtKB-SubCell"/>
</dbReference>
<dbReference type="SUPFAM" id="SSF74653">
    <property type="entry name" value="TolA/TonB C-terminal domain"/>
    <property type="match status" value="3"/>
</dbReference>
<evidence type="ECO:0000256" key="1">
    <source>
        <dbReference type="ARBA" id="ARBA00004383"/>
    </source>
</evidence>
<proteinExistence type="inferred from homology"/>
<evidence type="ECO:0000256" key="5">
    <source>
        <dbReference type="ARBA" id="ARBA00022519"/>
    </source>
</evidence>
<evidence type="ECO:0000256" key="8">
    <source>
        <dbReference type="ARBA" id="ARBA00022989"/>
    </source>
</evidence>
<evidence type="ECO:0000256" key="3">
    <source>
        <dbReference type="ARBA" id="ARBA00022448"/>
    </source>
</evidence>
<dbReference type="InterPro" id="IPR037682">
    <property type="entry name" value="TonB_C"/>
</dbReference>
<comment type="similarity">
    <text evidence="2">Belongs to the TonB family.</text>
</comment>
<dbReference type="GO" id="GO:0055085">
    <property type="term" value="P:transmembrane transport"/>
    <property type="evidence" value="ECO:0007669"/>
    <property type="project" value="InterPro"/>
</dbReference>
<dbReference type="PROSITE" id="PS52015">
    <property type="entry name" value="TONB_CTD"/>
    <property type="match status" value="2"/>
</dbReference>
<dbReference type="InterPro" id="IPR051045">
    <property type="entry name" value="TonB-dependent_transducer"/>
</dbReference>
<evidence type="ECO:0000256" key="4">
    <source>
        <dbReference type="ARBA" id="ARBA00022475"/>
    </source>
</evidence>
<evidence type="ECO:0000256" key="2">
    <source>
        <dbReference type="ARBA" id="ARBA00006555"/>
    </source>
</evidence>
<keyword evidence="4" id="KW-1003">Cell membrane</keyword>
<feature type="chain" id="PRO_5042221893" evidence="10">
    <location>
        <begin position="21"/>
        <end position="344"/>
    </location>
</feature>
<organism evidence="12 13">
    <name type="scientific">Synoicihabitans lomoniglobus</name>
    <dbReference type="NCBI Taxonomy" id="2909285"/>
    <lineage>
        <taxon>Bacteria</taxon>
        <taxon>Pseudomonadati</taxon>
        <taxon>Verrucomicrobiota</taxon>
        <taxon>Opitutia</taxon>
        <taxon>Opitutales</taxon>
        <taxon>Opitutaceae</taxon>
        <taxon>Synoicihabitans</taxon>
    </lineage>
</organism>
<evidence type="ECO:0000313" key="13">
    <source>
        <dbReference type="Proteomes" id="UP001218638"/>
    </source>
</evidence>
<keyword evidence="13" id="KW-1185">Reference proteome</keyword>
<keyword evidence="8" id="KW-1133">Transmembrane helix</keyword>
<dbReference type="InterPro" id="IPR006260">
    <property type="entry name" value="TonB/TolA_C"/>
</dbReference>
<reference evidence="12" key="1">
    <citation type="submission" date="2023-03" db="EMBL/GenBank/DDBJ databases">
        <title>Lomoglobus Profundus gen. nov., sp. nov., a novel member of the phylum Verrucomicrobia, isolated from deep-marine sediment of South China Sea.</title>
        <authorList>
            <person name="Ahmad T."/>
            <person name="Ishaq S.E."/>
            <person name="Wang F."/>
        </authorList>
    </citation>
    <scope>NUCLEOTIDE SEQUENCE</scope>
    <source>
        <strain evidence="12">LMO-M01</strain>
    </source>
</reference>
<dbReference type="Gene3D" id="3.30.1150.10">
    <property type="match status" value="3"/>
</dbReference>
<dbReference type="NCBIfam" id="TIGR01352">
    <property type="entry name" value="tonB_Cterm"/>
    <property type="match status" value="2"/>
</dbReference>
<evidence type="ECO:0000259" key="11">
    <source>
        <dbReference type="PROSITE" id="PS52015"/>
    </source>
</evidence>
<dbReference type="RefSeq" id="WP_330930854.1">
    <property type="nucleotide sequence ID" value="NZ_CP119075.1"/>
</dbReference>
<comment type="subcellular location">
    <subcellularLocation>
        <location evidence="1">Cell inner membrane</location>
        <topology evidence="1">Single-pass membrane protein</topology>
        <orientation evidence="1">Periplasmic side</orientation>
    </subcellularLocation>
</comment>
<keyword evidence="6" id="KW-0812">Transmembrane</keyword>
<keyword evidence="3" id="KW-0813">Transport</keyword>
<feature type="domain" description="TonB C-terminal" evidence="11">
    <location>
        <begin position="136"/>
        <end position="229"/>
    </location>
</feature>
<dbReference type="Pfam" id="PF03544">
    <property type="entry name" value="TonB_C"/>
    <property type="match status" value="2"/>
</dbReference>
<feature type="signal peptide" evidence="10">
    <location>
        <begin position="1"/>
        <end position="20"/>
    </location>
</feature>
<feature type="domain" description="TonB C-terminal" evidence="11">
    <location>
        <begin position="22"/>
        <end position="117"/>
    </location>
</feature>
<dbReference type="PANTHER" id="PTHR33446">
    <property type="entry name" value="PROTEIN TONB-RELATED"/>
    <property type="match status" value="1"/>
</dbReference>
<keyword evidence="9" id="KW-0472">Membrane</keyword>
<evidence type="ECO:0000256" key="9">
    <source>
        <dbReference type="ARBA" id="ARBA00023136"/>
    </source>
</evidence>
<evidence type="ECO:0000256" key="10">
    <source>
        <dbReference type="SAM" id="SignalP"/>
    </source>
</evidence>
<evidence type="ECO:0000256" key="6">
    <source>
        <dbReference type="ARBA" id="ARBA00022692"/>
    </source>
</evidence>
<sequence>MKRRLILGLLAIFLAGGAGMHGQDVGPEALSTSKPRYPFAMRRAGLSGDVTVAFVVDTQGRVRAPFIAEASHPAFRQSAIDAVMEWKFKPAMVDDKAVNARMRAPIHFRIIGEEENFGWRVIRPRTFSSEVPEAYRWDEAPVLEHFAPPVFPREAMMERRKGKVTVKFVVGPDGLVAGTLTSGKADDTIKAAAAAAVEIFRFTPATQQGVPCGAILHMDFDFKFGSKSDAPVTAEMKRLVKILKSSETAMPELKDLDEVPMAIYQRSPRIPPALAGSPGGGEATIEFVINRNGSAMLPRVVAATELAYGYAAAQAVADWQFAVPLIDGEPTDVRAVIPIKFTGN</sequence>
<gene>
    <name evidence="12" type="ORF">PXH66_19405</name>
</gene>
<keyword evidence="10" id="KW-0732">Signal</keyword>
<keyword evidence="7" id="KW-0653">Protein transport</keyword>